<dbReference type="Proteomes" id="UP000477680">
    <property type="component" value="Chromosome"/>
</dbReference>
<dbReference type="AlphaFoldDB" id="A0A6C0U060"/>
<dbReference type="SUPFAM" id="SSF51735">
    <property type="entry name" value="NAD(P)-binding Rossmann-fold domains"/>
    <property type="match status" value="1"/>
</dbReference>
<keyword evidence="1" id="KW-1133">Transmembrane helix</keyword>
<evidence type="ECO:0000313" key="2">
    <source>
        <dbReference type="EMBL" id="QIB65396.1"/>
    </source>
</evidence>
<organism evidence="2 3">
    <name type="scientific">Kineobactrum salinum</name>
    <dbReference type="NCBI Taxonomy" id="2708301"/>
    <lineage>
        <taxon>Bacteria</taxon>
        <taxon>Pseudomonadati</taxon>
        <taxon>Pseudomonadota</taxon>
        <taxon>Gammaproteobacteria</taxon>
        <taxon>Cellvibrionales</taxon>
        <taxon>Halieaceae</taxon>
        <taxon>Kineobactrum</taxon>
    </lineage>
</organism>
<dbReference type="EMBL" id="CP048711">
    <property type="protein sequence ID" value="QIB65396.1"/>
    <property type="molecule type" value="Genomic_DNA"/>
</dbReference>
<dbReference type="RefSeq" id="WP_163494635.1">
    <property type="nucleotide sequence ID" value="NZ_CP048711.1"/>
</dbReference>
<keyword evidence="1" id="KW-0812">Transmembrane</keyword>
<keyword evidence="1" id="KW-0472">Membrane</keyword>
<dbReference type="Gene3D" id="3.40.50.720">
    <property type="entry name" value="NAD(P)-binding Rossmann-like Domain"/>
    <property type="match status" value="1"/>
</dbReference>
<dbReference type="KEGG" id="kim:G3T16_08270"/>
<feature type="transmembrane region" description="Helical" evidence="1">
    <location>
        <begin position="20"/>
        <end position="41"/>
    </location>
</feature>
<reference evidence="2 3" key="1">
    <citation type="submission" date="2020-02" db="EMBL/GenBank/DDBJ databases">
        <title>Genome sequencing for Kineobactrum sp. M2.</title>
        <authorList>
            <person name="Park S.-J."/>
        </authorList>
    </citation>
    <scope>NUCLEOTIDE SEQUENCE [LARGE SCALE GENOMIC DNA]</scope>
    <source>
        <strain evidence="2 3">M2</strain>
    </source>
</reference>
<evidence type="ECO:0000313" key="3">
    <source>
        <dbReference type="Proteomes" id="UP000477680"/>
    </source>
</evidence>
<evidence type="ECO:0000256" key="1">
    <source>
        <dbReference type="SAM" id="Phobius"/>
    </source>
</evidence>
<name>A0A6C0U060_9GAMM</name>
<proteinExistence type="predicted"/>
<protein>
    <submittedName>
        <fullName evidence="2">Uncharacterized protein</fullName>
    </submittedName>
</protein>
<gene>
    <name evidence="2" type="ORF">G3T16_08270</name>
</gene>
<keyword evidence="3" id="KW-1185">Reference proteome</keyword>
<sequence length="66" mass="7089">MSSDSKWDAESKPTMQPEVIWITGASSGIGQALALRLTGLWQRRIAPAMARSSPASSTTAIRDNKT</sequence>
<dbReference type="InterPro" id="IPR036291">
    <property type="entry name" value="NAD(P)-bd_dom_sf"/>
</dbReference>
<accession>A0A6C0U060</accession>